<comment type="caution">
    <text evidence="2">The sequence shown here is derived from an EMBL/GenBank/DDBJ whole genome shotgun (WGS) entry which is preliminary data.</text>
</comment>
<dbReference type="EMBL" id="JAMBOL010000029">
    <property type="protein sequence ID" value="MCM3716134.1"/>
    <property type="molecule type" value="Genomic_DNA"/>
</dbReference>
<dbReference type="Proteomes" id="UP001139179">
    <property type="component" value="Unassembled WGS sequence"/>
</dbReference>
<gene>
    <name evidence="2" type="ORF">M3202_18995</name>
</gene>
<dbReference type="Gene3D" id="3.40.50.10170">
    <property type="match status" value="1"/>
</dbReference>
<dbReference type="SUPFAM" id="SSF82549">
    <property type="entry name" value="DAK1/DegV-like"/>
    <property type="match status" value="1"/>
</dbReference>
<dbReference type="PANTHER" id="PTHR33434">
    <property type="entry name" value="DEGV DOMAIN-CONTAINING PROTEIN DR_1986-RELATED"/>
    <property type="match status" value="1"/>
</dbReference>
<name>A0A9X2IPK5_9BACI</name>
<accession>A0A9X2IPK5</accession>
<dbReference type="NCBIfam" id="TIGR00762">
    <property type="entry name" value="DegV"/>
    <property type="match status" value="1"/>
</dbReference>
<sequence>MNKNVAIVTDSTAYLPKEERERLSIYMVPLSVIFAEKTYKEELELTTEEFYKKLEGAEQLPTTSQPSTGQFVELFTDLKKQGYQQVVTLHLSSGISGTFQNALTAGEMVDELEVHGFDSEIACYALGFFVREAAQLALKGAGVSEILTRLEEIKATLKAYFMVADLGHLHRGGRLSGGQLLVGNLLKIKPILHFVDGKIVPFEKVRTEKKAIDRILQLLDQDLRSDGRYEVTVIHAMRPEAAEQLAADIRENYDNVVDVVISVFGPVIGTHLGPGSLGISWYKQAEA</sequence>
<evidence type="ECO:0000313" key="3">
    <source>
        <dbReference type="Proteomes" id="UP001139179"/>
    </source>
</evidence>
<dbReference type="RefSeq" id="WP_251224812.1">
    <property type="nucleotide sequence ID" value="NZ_JAMBOL010000029.1"/>
</dbReference>
<dbReference type="PROSITE" id="PS51482">
    <property type="entry name" value="DEGV"/>
    <property type="match status" value="1"/>
</dbReference>
<evidence type="ECO:0000256" key="1">
    <source>
        <dbReference type="ARBA" id="ARBA00023121"/>
    </source>
</evidence>
<keyword evidence="3" id="KW-1185">Reference proteome</keyword>
<protein>
    <submittedName>
        <fullName evidence="2">DegV family protein</fullName>
    </submittedName>
</protein>
<dbReference type="InterPro" id="IPR050270">
    <property type="entry name" value="DegV_domain_contain"/>
</dbReference>
<keyword evidence="1" id="KW-0446">Lipid-binding</keyword>
<organism evidence="2 3">
    <name type="scientific">Halalkalibacter oceani</name>
    <dbReference type="NCBI Taxonomy" id="1653776"/>
    <lineage>
        <taxon>Bacteria</taxon>
        <taxon>Bacillati</taxon>
        <taxon>Bacillota</taxon>
        <taxon>Bacilli</taxon>
        <taxon>Bacillales</taxon>
        <taxon>Bacillaceae</taxon>
        <taxon>Halalkalibacter</taxon>
    </lineage>
</organism>
<dbReference type="Gene3D" id="3.30.1180.10">
    <property type="match status" value="1"/>
</dbReference>
<dbReference type="Pfam" id="PF02645">
    <property type="entry name" value="DegV"/>
    <property type="match status" value="1"/>
</dbReference>
<dbReference type="PANTHER" id="PTHR33434:SF2">
    <property type="entry name" value="FATTY ACID-BINDING PROTEIN TM_1468"/>
    <property type="match status" value="1"/>
</dbReference>
<dbReference type="InterPro" id="IPR043168">
    <property type="entry name" value="DegV_C"/>
</dbReference>
<evidence type="ECO:0000313" key="2">
    <source>
        <dbReference type="EMBL" id="MCM3716134.1"/>
    </source>
</evidence>
<dbReference type="InterPro" id="IPR003797">
    <property type="entry name" value="DegV"/>
</dbReference>
<proteinExistence type="predicted"/>
<dbReference type="AlphaFoldDB" id="A0A9X2IPK5"/>
<dbReference type="GO" id="GO:0008289">
    <property type="term" value="F:lipid binding"/>
    <property type="evidence" value="ECO:0007669"/>
    <property type="project" value="UniProtKB-KW"/>
</dbReference>
<reference evidence="2" key="1">
    <citation type="submission" date="2022-05" db="EMBL/GenBank/DDBJ databases">
        <title>Comparative Genomics of Spacecraft Associated Microbes.</title>
        <authorList>
            <person name="Tran M.T."/>
            <person name="Wright A."/>
            <person name="Seuylemezian A."/>
            <person name="Eisen J."/>
            <person name="Coil D."/>
        </authorList>
    </citation>
    <scope>NUCLEOTIDE SEQUENCE</scope>
    <source>
        <strain evidence="2">214.1.1</strain>
    </source>
</reference>